<dbReference type="SUPFAM" id="SSF51905">
    <property type="entry name" value="FAD/NAD(P)-binding domain"/>
    <property type="match status" value="1"/>
</dbReference>
<dbReference type="PROSITE" id="PS01281">
    <property type="entry name" value="GIDA_2"/>
    <property type="match status" value="1"/>
</dbReference>
<evidence type="ECO:0000256" key="5">
    <source>
        <dbReference type="SAM" id="MobiDB-lite"/>
    </source>
</evidence>
<dbReference type="FunFam" id="1.10.150.570:FF:000001">
    <property type="entry name" value="tRNA uridine 5-carboxymethylaminomethyl modification enzyme MnmG"/>
    <property type="match status" value="1"/>
</dbReference>
<dbReference type="GO" id="GO:0050660">
    <property type="term" value="F:flavin adenine dinucleotide binding"/>
    <property type="evidence" value="ECO:0007669"/>
    <property type="project" value="InterPro"/>
</dbReference>
<evidence type="ECO:0000256" key="3">
    <source>
        <dbReference type="ARBA" id="ARBA00022630"/>
    </source>
</evidence>
<evidence type="ECO:0000256" key="4">
    <source>
        <dbReference type="ARBA" id="ARBA00022827"/>
    </source>
</evidence>
<dbReference type="Pfam" id="PF13932">
    <property type="entry name" value="SAM_GIDA_C"/>
    <property type="match status" value="1"/>
</dbReference>
<gene>
    <name evidence="7" type="ORF">QBZ16_000533</name>
</gene>
<name>A0AAD9INI7_PROWI</name>
<evidence type="ECO:0000313" key="8">
    <source>
        <dbReference type="Proteomes" id="UP001255856"/>
    </source>
</evidence>
<dbReference type="InterPro" id="IPR040131">
    <property type="entry name" value="MnmG_N"/>
</dbReference>
<organism evidence="7 8">
    <name type="scientific">Prototheca wickerhamii</name>
    <dbReference type="NCBI Taxonomy" id="3111"/>
    <lineage>
        <taxon>Eukaryota</taxon>
        <taxon>Viridiplantae</taxon>
        <taxon>Chlorophyta</taxon>
        <taxon>core chlorophytes</taxon>
        <taxon>Trebouxiophyceae</taxon>
        <taxon>Chlorellales</taxon>
        <taxon>Chlorellaceae</taxon>
        <taxon>Prototheca</taxon>
    </lineage>
</organism>
<proteinExistence type="inferred from homology"/>
<dbReference type="GO" id="GO:0005739">
    <property type="term" value="C:mitochondrion"/>
    <property type="evidence" value="ECO:0007669"/>
    <property type="project" value="GOC"/>
</dbReference>
<dbReference type="InterPro" id="IPR002218">
    <property type="entry name" value="MnmG-rel"/>
</dbReference>
<comment type="caution">
    <text evidence="7">The sequence shown here is derived from an EMBL/GenBank/DDBJ whole genome shotgun (WGS) entry which is preliminary data.</text>
</comment>
<dbReference type="InterPro" id="IPR026904">
    <property type="entry name" value="MnmG_C"/>
</dbReference>
<dbReference type="InterPro" id="IPR044920">
    <property type="entry name" value="MnmG_C_subdom_sf"/>
</dbReference>
<dbReference type="AlphaFoldDB" id="A0AAD9INI7"/>
<comment type="cofactor">
    <cofactor evidence="1">
        <name>FAD</name>
        <dbReference type="ChEBI" id="CHEBI:57692"/>
    </cofactor>
</comment>
<dbReference type="InterPro" id="IPR049312">
    <property type="entry name" value="GIDA_C_N"/>
</dbReference>
<keyword evidence="8" id="KW-1185">Reference proteome</keyword>
<dbReference type="EMBL" id="JASFZW010000001">
    <property type="protein sequence ID" value="KAK2080679.1"/>
    <property type="molecule type" value="Genomic_DNA"/>
</dbReference>
<evidence type="ECO:0000313" key="7">
    <source>
        <dbReference type="EMBL" id="KAK2080679.1"/>
    </source>
</evidence>
<keyword evidence="3" id="KW-0285">Flavoprotein</keyword>
<keyword evidence="4" id="KW-0274">FAD</keyword>
<dbReference type="PANTHER" id="PTHR11806:SF0">
    <property type="entry name" value="PROTEIN MTO1 HOMOLOG, MITOCHONDRIAL"/>
    <property type="match status" value="1"/>
</dbReference>
<evidence type="ECO:0000256" key="2">
    <source>
        <dbReference type="ARBA" id="ARBA00007653"/>
    </source>
</evidence>
<dbReference type="SMART" id="SM01228">
    <property type="entry name" value="GIDA_assoc_3"/>
    <property type="match status" value="1"/>
</dbReference>
<dbReference type="Proteomes" id="UP001255856">
    <property type="component" value="Unassembled WGS sequence"/>
</dbReference>
<sequence length="648" mass="67910">MSCNPSIGGLAKGTLVREIDALDGLMGRVADEAGIQFRMLNASKGPAVRGPRAQMDRARYKAAMQRALRAVPGLEICDGSVVDLIMEPGGSARHAAGTPRVAGTAPSSARGAVVVTTGTFLRGVIHVGGASRPAGRIASAVSLSAAAGGPSDAAERAQRADEVAARAATRLATTFAGLGFALGRLKTGTPPRLDARSIDYAVCEPQPGDALPTPFSFLNAAARGWRPAAAQVPCFATYTGPATEAWVKECMASGRGAVFASGATVAGGGCVEPRYCPSLETKFSRFPGRRHHVWLEPEGLDTHVVYPNGISNSMEYDYVDPRQLFPTLETRRAAGLFLAGQINGTTGYEEAGAQGLLAGANAAAPDEPLHVTRADSYLGVLADDLVTRGTSEPYRMLSARAEFRLSLRADNADLRLTGRGLEAGVRAAAFARRRAAVEAAEDALEGVRLTPHAWARAGFEMGANGQRVAAATMLARKGVALDDVARAAAQAEAPRAAELAALARAAEGAEPPHSPASPSDSYSRYDVATAVYNCHYRPYIQKQAAEVAELQRDEQLHLPVDLDYSTLPISGEDVEKLSEAKPVNLAAARRIPGVTPAAIVLLLQHVRRRQRLKAASAPRARGDGLEKPGESGPAPAAADEQQRVAVSF</sequence>
<dbReference type="InterPro" id="IPR020595">
    <property type="entry name" value="MnmG-rel_CS"/>
</dbReference>
<feature type="region of interest" description="Disordered" evidence="5">
    <location>
        <begin position="612"/>
        <end position="648"/>
    </location>
</feature>
<dbReference type="GO" id="GO:0030488">
    <property type="term" value="P:tRNA methylation"/>
    <property type="evidence" value="ECO:0007669"/>
    <property type="project" value="TreeGrafter"/>
</dbReference>
<dbReference type="InterPro" id="IPR036188">
    <property type="entry name" value="FAD/NAD-bd_sf"/>
</dbReference>
<accession>A0AAD9INI7</accession>
<dbReference type="Pfam" id="PF01134">
    <property type="entry name" value="GIDA"/>
    <property type="match status" value="2"/>
</dbReference>
<dbReference type="Gene3D" id="3.50.50.60">
    <property type="entry name" value="FAD/NAD(P)-binding domain"/>
    <property type="match status" value="2"/>
</dbReference>
<comment type="similarity">
    <text evidence="2">Belongs to the MnmG family.</text>
</comment>
<reference evidence="7" key="1">
    <citation type="submission" date="2021-01" db="EMBL/GenBank/DDBJ databases">
        <authorList>
            <person name="Eckstrom K.M.E."/>
        </authorList>
    </citation>
    <scope>NUCLEOTIDE SEQUENCE</scope>
    <source>
        <strain evidence="7">UVCC 0001</strain>
    </source>
</reference>
<evidence type="ECO:0000259" key="6">
    <source>
        <dbReference type="SMART" id="SM01228"/>
    </source>
</evidence>
<evidence type="ECO:0000256" key="1">
    <source>
        <dbReference type="ARBA" id="ARBA00001974"/>
    </source>
</evidence>
<dbReference type="Pfam" id="PF21680">
    <property type="entry name" value="GIDA_C_1st"/>
    <property type="match status" value="1"/>
</dbReference>
<protein>
    <recommendedName>
        <fullName evidence="6">tRNA uridine 5-carboxymethylaminomethyl modification enzyme C-terminal subdomain domain-containing protein</fullName>
    </recommendedName>
</protein>
<dbReference type="GO" id="GO:0070899">
    <property type="term" value="P:mitochondrial tRNA wobble uridine modification"/>
    <property type="evidence" value="ECO:0007669"/>
    <property type="project" value="UniProtKB-ARBA"/>
</dbReference>
<feature type="domain" description="tRNA uridine 5-carboxymethylaminomethyl modification enzyme C-terminal subdomain" evidence="6">
    <location>
        <begin position="534"/>
        <end position="604"/>
    </location>
</feature>
<dbReference type="InterPro" id="IPR047001">
    <property type="entry name" value="MnmG_C_subdom"/>
</dbReference>
<dbReference type="PANTHER" id="PTHR11806">
    <property type="entry name" value="GLUCOSE INHIBITED DIVISION PROTEIN A"/>
    <property type="match status" value="1"/>
</dbReference>
<dbReference type="Gene3D" id="1.10.150.570">
    <property type="entry name" value="GidA associated domain, C-terminal subdomain"/>
    <property type="match status" value="1"/>
</dbReference>
<feature type="compositionally biased region" description="Basic and acidic residues" evidence="5">
    <location>
        <begin position="620"/>
        <end position="629"/>
    </location>
</feature>